<gene>
    <name evidence="1" type="ORF">GBAR_LOCUS9264</name>
</gene>
<accession>A0AA35WBX8</accession>
<comment type="caution">
    <text evidence="1">The sequence shown here is derived from an EMBL/GenBank/DDBJ whole genome shotgun (WGS) entry which is preliminary data.</text>
</comment>
<evidence type="ECO:0008006" key="3">
    <source>
        <dbReference type="Google" id="ProtNLM"/>
    </source>
</evidence>
<sequence length="273" mass="29681">MSEPTHQPISPEVNIVVCTDEYGCGRWYHKGRDADAVLRGLRDAASSHSGSVAVTTAGCILGCTYGPRFDVARRWSGEKALYGSIAGDATITRRGRVGFVPIPDDLRTVIADNLPDTAQALTDLKGEAGPADVDLLRNVLQDCSRGMDGCGVGLNEAIVMVHNEAAIASIPATLNGLEFVDGSGQPRDRGDIAVLVTEGDGRIALQLSRIRQLEFIYRDLGNGMPSYTVWLRDARLETVYRIYLRRSDDAATNPLRHRLFMDLIAKYGAKVSF</sequence>
<keyword evidence="2" id="KW-1185">Reference proteome</keyword>
<dbReference type="AlphaFoldDB" id="A0AA35WBX8"/>
<evidence type="ECO:0000313" key="1">
    <source>
        <dbReference type="EMBL" id="CAI8014859.1"/>
    </source>
</evidence>
<name>A0AA35WBX8_GEOBA</name>
<reference evidence="1" key="1">
    <citation type="submission" date="2023-03" db="EMBL/GenBank/DDBJ databases">
        <authorList>
            <person name="Steffen K."/>
            <person name="Cardenas P."/>
        </authorList>
    </citation>
    <scope>NUCLEOTIDE SEQUENCE</scope>
</reference>
<protein>
    <recommendedName>
        <fullName evidence="3">(2Fe-2S) ferredoxin domain-containing protein</fullName>
    </recommendedName>
</protein>
<evidence type="ECO:0000313" key="2">
    <source>
        <dbReference type="Proteomes" id="UP001174909"/>
    </source>
</evidence>
<dbReference type="EMBL" id="CASHTH010001396">
    <property type="protein sequence ID" value="CAI8014859.1"/>
    <property type="molecule type" value="Genomic_DNA"/>
</dbReference>
<dbReference type="Proteomes" id="UP001174909">
    <property type="component" value="Unassembled WGS sequence"/>
</dbReference>
<proteinExistence type="predicted"/>
<dbReference type="InterPro" id="IPR053733">
    <property type="entry name" value="Heme_Transport_Util_sf"/>
</dbReference>
<organism evidence="1 2">
    <name type="scientific">Geodia barretti</name>
    <name type="common">Barrett's horny sponge</name>
    <dbReference type="NCBI Taxonomy" id="519541"/>
    <lineage>
        <taxon>Eukaryota</taxon>
        <taxon>Metazoa</taxon>
        <taxon>Porifera</taxon>
        <taxon>Demospongiae</taxon>
        <taxon>Heteroscleromorpha</taxon>
        <taxon>Tetractinellida</taxon>
        <taxon>Astrophorina</taxon>
        <taxon>Geodiidae</taxon>
        <taxon>Geodia</taxon>
    </lineage>
</organism>
<dbReference type="Gene3D" id="3.40.1570.10">
    <property type="entry name" value="HemS/ChuS/ChuX like domains"/>
    <property type="match status" value="1"/>
</dbReference>